<reference evidence="3 4" key="1">
    <citation type="journal article" date="2021" name="Nat. Plants">
        <title>The Taxus genome provides insights into paclitaxel biosynthesis.</title>
        <authorList>
            <person name="Xiong X."/>
            <person name="Gou J."/>
            <person name="Liao Q."/>
            <person name="Li Y."/>
            <person name="Zhou Q."/>
            <person name="Bi G."/>
            <person name="Li C."/>
            <person name="Du R."/>
            <person name="Wang X."/>
            <person name="Sun T."/>
            <person name="Guo L."/>
            <person name="Liang H."/>
            <person name="Lu P."/>
            <person name="Wu Y."/>
            <person name="Zhang Z."/>
            <person name="Ro D.K."/>
            <person name="Shang Y."/>
            <person name="Huang S."/>
            <person name="Yan J."/>
        </authorList>
    </citation>
    <scope>NUCLEOTIDE SEQUENCE [LARGE SCALE GENOMIC DNA]</scope>
    <source>
        <strain evidence="3">Ta-2019</strain>
    </source>
</reference>
<gene>
    <name evidence="3" type="ORF">KI387_006959</name>
</gene>
<dbReference type="GO" id="GO:0080019">
    <property type="term" value="F:alcohol-forming very long-chain fatty acyl-CoA reductase activity"/>
    <property type="evidence" value="ECO:0007669"/>
    <property type="project" value="InterPro"/>
</dbReference>
<keyword evidence="1" id="KW-0560">Oxidoreductase</keyword>
<dbReference type="GO" id="GO:0102965">
    <property type="term" value="F:alcohol-forming long-chain fatty acyl-CoA reductase activity"/>
    <property type="evidence" value="ECO:0007669"/>
    <property type="project" value="UniProtKB-EC"/>
</dbReference>
<evidence type="ECO:0000313" key="3">
    <source>
        <dbReference type="EMBL" id="KAH9326781.1"/>
    </source>
</evidence>
<evidence type="ECO:0000256" key="1">
    <source>
        <dbReference type="RuleBase" id="RU363097"/>
    </source>
</evidence>
<dbReference type="InterPro" id="IPR026055">
    <property type="entry name" value="FAR"/>
</dbReference>
<protein>
    <recommendedName>
        <fullName evidence="1">Fatty acyl-CoA reductase</fullName>
        <ecNumber evidence="1">1.2.1.84</ecNumber>
    </recommendedName>
</protein>
<keyword evidence="1" id="KW-0521">NADP</keyword>
<dbReference type="AlphaFoldDB" id="A0AA38LK12"/>
<comment type="caution">
    <text evidence="3">The sequence shown here is derived from an EMBL/GenBank/DDBJ whole genome shotgun (WGS) entry which is preliminary data.</text>
</comment>
<dbReference type="Proteomes" id="UP000824469">
    <property type="component" value="Unassembled WGS sequence"/>
</dbReference>
<dbReference type="PANTHER" id="PTHR11011:SF45">
    <property type="entry name" value="FATTY ACYL-COA REDUCTASE CG8306-RELATED"/>
    <property type="match status" value="1"/>
</dbReference>
<keyword evidence="4" id="KW-1185">Reference proteome</keyword>
<name>A0AA38LK12_TAXCH</name>
<keyword evidence="1" id="KW-0444">Lipid biosynthesis</keyword>
<keyword evidence="1" id="KW-0443">Lipid metabolism</keyword>
<evidence type="ECO:0000313" key="4">
    <source>
        <dbReference type="Proteomes" id="UP000824469"/>
    </source>
</evidence>
<evidence type="ECO:0000259" key="2">
    <source>
        <dbReference type="Pfam" id="PF07993"/>
    </source>
</evidence>
<sequence length="75" mass="8398">MVPCVGDITGHKLGIQPEVAEKLSEEIDIVFNCAGNTIFDERYDVALEINTKGTRRLLEFAKGCKRLQLFLQIST</sequence>
<proteinExistence type="inferred from homology"/>
<feature type="domain" description="Thioester reductase (TE)" evidence="2">
    <location>
        <begin position="2"/>
        <end position="75"/>
    </location>
</feature>
<comment type="function">
    <text evidence="1">Catalyzes the reduction of fatty acyl-CoA to fatty alcohols.</text>
</comment>
<organism evidence="3 4">
    <name type="scientific">Taxus chinensis</name>
    <name type="common">Chinese yew</name>
    <name type="synonym">Taxus wallichiana var. chinensis</name>
    <dbReference type="NCBI Taxonomy" id="29808"/>
    <lineage>
        <taxon>Eukaryota</taxon>
        <taxon>Viridiplantae</taxon>
        <taxon>Streptophyta</taxon>
        <taxon>Embryophyta</taxon>
        <taxon>Tracheophyta</taxon>
        <taxon>Spermatophyta</taxon>
        <taxon>Pinopsida</taxon>
        <taxon>Pinidae</taxon>
        <taxon>Conifers II</taxon>
        <taxon>Cupressales</taxon>
        <taxon>Taxaceae</taxon>
        <taxon>Taxus</taxon>
    </lineage>
</organism>
<accession>A0AA38LK12</accession>
<dbReference type="Gene3D" id="3.40.50.720">
    <property type="entry name" value="NAD(P)-binding Rossmann-like Domain"/>
    <property type="match status" value="1"/>
</dbReference>
<comment type="catalytic activity">
    <reaction evidence="1">
        <text>a long-chain fatty acyl-CoA + 2 NADPH + 2 H(+) = a long-chain primary fatty alcohol + 2 NADP(+) + CoA</text>
        <dbReference type="Rhea" id="RHEA:52716"/>
        <dbReference type="ChEBI" id="CHEBI:15378"/>
        <dbReference type="ChEBI" id="CHEBI:57287"/>
        <dbReference type="ChEBI" id="CHEBI:57783"/>
        <dbReference type="ChEBI" id="CHEBI:58349"/>
        <dbReference type="ChEBI" id="CHEBI:77396"/>
        <dbReference type="ChEBI" id="CHEBI:83139"/>
        <dbReference type="EC" id="1.2.1.84"/>
    </reaction>
</comment>
<dbReference type="Pfam" id="PF07993">
    <property type="entry name" value="NAD_binding_4"/>
    <property type="match status" value="1"/>
</dbReference>
<feature type="non-terminal residue" evidence="3">
    <location>
        <position position="75"/>
    </location>
</feature>
<dbReference type="InterPro" id="IPR036291">
    <property type="entry name" value="NAD(P)-bd_dom_sf"/>
</dbReference>
<dbReference type="SUPFAM" id="SSF51735">
    <property type="entry name" value="NAD(P)-binding Rossmann-fold domains"/>
    <property type="match status" value="1"/>
</dbReference>
<comment type="similarity">
    <text evidence="1">Belongs to the fatty acyl-CoA reductase family.</text>
</comment>
<dbReference type="EMBL" id="JAHRHJ020000002">
    <property type="protein sequence ID" value="KAH9326781.1"/>
    <property type="molecule type" value="Genomic_DNA"/>
</dbReference>
<dbReference type="EC" id="1.2.1.84" evidence="1"/>
<dbReference type="PANTHER" id="PTHR11011">
    <property type="entry name" value="MALE STERILITY PROTEIN 2-RELATED"/>
    <property type="match status" value="1"/>
</dbReference>
<dbReference type="InterPro" id="IPR013120">
    <property type="entry name" value="FAR_NAD-bd"/>
</dbReference>
<dbReference type="GO" id="GO:0035336">
    <property type="term" value="P:long-chain fatty-acyl-CoA metabolic process"/>
    <property type="evidence" value="ECO:0007669"/>
    <property type="project" value="TreeGrafter"/>
</dbReference>
<dbReference type="GO" id="GO:0010345">
    <property type="term" value="P:suberin biosynthetic process"/>
    <property type="evidence" value="ECO:0007669"/>
    <property type="project" value="TreeGrafter"/>
</dbReference>